<evidence type="ECO:0008006" key="7">
    <source>
        <dbReference type="Google" id="ProtNLM"/>
    </source>
</evidence>
<comment type="similarity">
    <text evidence="1">Belongs to the WEB family.</text>
</comment>
<evidence type="ECO:0000313" key="5">
    <source>
        <dbReference type="EMBL" id="KAK1410384.1"/>
    </source>
</evidence>
<feature type="compositionally biased region" description="Basic and acidic residues" evidence="4">
    <location>
        <begin position="36"/>
        <end position="45"/>
    </location>
</feature>
<dbReference type="AlphaFoldDB" id="A0AAD8JVL9"/>
<feature type="coiled-coil region" evidence="3">
    <location>
        <begin position="251"/>
        <end position="313"/>
    </location>
</feature>
<dbReference type="Pfam" id="PF05701">
    <property type="entry name" value="WEMBL"/>
    <property type="match status" value="1"/>
</dbReference>
<evidence type="ECO:0000256" key="1">
    <source>
        <dbReference type="ARBA" id="ARBA00005485"/>
    </source>
</evidence>
<proteinExistence type="inferred from homology"/>
<dbReference type="EMBL" id="JAUHHV010000010">
    <property type="protein sequence ID" value="KAK1410384.1"/>
    <property type="molecule type" value="Genomic_DNA"/>
</dbReference>
<dbReference type="Proteomes" id="UP001229421">
    <property type="component" value="Unassembled WGS sequence"/>
</dbReference>
<feature type="region of interest" description="Disordered" evidence="4">
    <location>
        <begin position="36"/>
        <end position="56"/>
    </location>
</feature>
<dbReference type="GO" id="GO:0005829">
    <property type="term" value="C:cytosol"/>
    <property type="evidence" value="ECO:0007669"/>
    <property type="project" value="TreeGrafter"/>
</dbReference>
<comment type="caution">
    <text evidence="5">The sequence shown here is derived from an EMBL/GenBank/DDBJ whole genome shotgun (WGS) entry which is preliminary data.</text>
</comment>
<accession>A0AAD8JVL9</accession>
<dbReference type="Gene3D" id="1.10.287.1490">
    <property type="match status" value="1"/>
</dbReference>
<evidence type="ECO:0000256" key="2">
    <source>
        <dbReference type="ARBA" id="ARBA00023054"/>
    </source>
</evidence>
<dbReference type="PANTHER" id="PTHR32054:SF2">
    <property type="entry name" value="PROTEIN PLASTID MOVEMENT IMPAIRED 2"/>
    <property type="match status" value="1"/>
</dbReference>
<feature type="coiled-coil region" evidence="3">
    <location>
        <begin position="167"/>
        <end position="225"/>
    </location>
</feature>
<dbReference type="PANTHER" id="PTHR32054">
    <property type="entry name" value="HEAVY CHAIN, PUTATIVE, EXPRESSED-RELATED-RELATED"/>
    <property type="match status" value="1"/>
</dbReference>
<gene>
    <name evidence="5" type="ORF">QVD17_36921</name>
</gene>
<dbReference type="GO" id="GO:0009903">
    <property type="term" value="P:chloroplast avoidance movement"/>
    <property type="evidence" value="ECO:0007669"/>
    <property type="project" value="TreeGrafter"/>
</dbReference>
<sequence>MQKYEIERLEIELSDAKEAVRELSLKIEETKLRSTGLERKPKWRQDEEEQEPTNEDVRYAEVMNELERMKRELSKLKIDMARVLKEKRNAERSSKASSSKTSSLLASMELMKKELQELDDEQAAIDFARIEDVKVCEFGESVEFESNKLQLTVSDVNLVTNDSKSPMNMITEELDSAKRELESVKSERFKFMTSMDVIRDELKHVRDETERLQRAEQKRELTVQTLNSKILRAKAKLETVTSAESKTNTVASNLTVTLEQLRSEAETVQKEKENIDEEIENMNVEARKTEHELDVVEERLEAAMEELTAMKSSEAKALGNLRNLINKTVEARDMASVNGSMITITRFEYEYLTGKAGRAAELADKKIAAAQAWVEALKASERELVMKTEMAQQEIGGLSIEVGPEADEEGPKPGLRGKVVATPRRSMGKVAKKVSVKRARLQKLQSPGGRYSGKSGSMHREKMLPKLTRLFSKNVAMDEGVI</sequence>
<name>A0AAD8JVL9_TARER</name>
<evidence type="ECO:0000313" key="6">
    <source>
        <dbReference type="Proteomes" id="UP001229421"/>
    </source>
</evidence>
<keyword evidence="2 3" id="KW-0175">Coiled coil</keyword>
<evidence type="ECO:0000256" key="3">
    <source>
        <dbReference type="SAM" id="Coils"/>
    </source>
</evidence>
<dbReference type="InterPro" id="IPR008545">
    <property type="entry name" value="Web"/>
</dbReference>
<reference evidence="5" key="1">
    <citation type="journal article" date="2023" name="bioRxiv">
        <title>Improved chromosome-level genome assembly for marigold (Tagetes erecta).</title>
        <authorList>
            <person name="Jiang F."/>
            <person name="Yuan L."/>
            <person name="Wang S."/>
            <person name="Wang H."/>
            <person name="Xu D."/>
            <person name="Wang A."/>
            <person name="Fan W."/>
        </authorList>
    </citation>
    <scope>NUCLEOTIDE SEQUENCE</scope>
    <source>
        <strain evidence="5">WSJ</strain>
        <tissue evidence="5">Leaf</tissue>
    </source>
</reference>
<keyword evidence="6" id="KW-1185">Reference proteome</keyword>
<organism evidence="5 6">
    <name type="scientific">Tagetes erecta</name>
    <name type="common">African marigold</name>
    <dbReference type="NCBI Taxonomy" id="13708"/>
    <lineage>
        <taxon>Eukaryota</taxon>
        <taxon>Viridiplantae</taxon>
        <taxon>Streptophyta</taxon>
        <taxon>Embryophyta</taxon>
        <taxon>Tracheophyta</taxon>
        <taxon>Spermatophyta</taxon>
        <taxon>Magnoliopsida</taxon>
        <taxon>eudicotyledons</taxon>
        <taxon>Gunneridae</taxon>
        <taxon>Pentapetalae</taxon>
        <taxon>asterids</taxon>
        <taxon>campanulids</taxon>
        <taxon>Asterales</taxon>
        <taxon>Asteraceae</taxon>
        <taxon>Asteroideae</taxon>
        <taxon>Heliantheae alliance</taxon>
        <taxon>Tageteae</taxon>
        <taxon>Tagetes</taxon>
    </lineage>
</organism>
<dbReference type="GO" id="GO:0009904">
    <property type="term" value="P:chloroplast accumulation movement"/>
    <property type="evidence" value="ECO:0007669"/>
    <property type="project" value="TreeGrafter"/>
</dbReference>
<protein>
    <recommendedName>
        <fullName evidence="7">Protein PLASTID MOVEMENT IMPAIRED 2</fullName>
    </recommendedName>
</protein>
<evidence type="ECO:0000256" key="4">
    <source>
        <dbReference type="SAM" id="MobiDB-lite"/>
    </source>
</evidence>